<dbReference type="PANTHER" id="PTHR11739">
    <property type="entry name" value="CITRATE SYNTHASE"/>
    <property type="match status" value="1"/>
</dbReference>
<feature type="compositionally biased region" description="Low complexity" evidence="6">
    <location>
        <begin position="64"/>
        <end position="80"/>
    </location>
</feature>
<protein>
    <recommendedName>
        <fullName evidence="3 5">Citrate synthase</fullName>
    </recommendedName>
</protein>
<dbReference type="PANTHER" id="PTHR11739:SF25">
    <property type="entry name" value="CITRATE SYNTHASE-RELATED PROTEIN DDB_G0287281"/>
    <property type="match status" value="1"/>
</dbReference>
<reference evidence="8" key="1">
    <citation type="submission" date="2021-01" db="EMBL/GenBank/DDBJ databases">
        <authorList>
            <person name="Corre E."/>
            <person name="Pelletier E."/>
            <person name="Niang G."/>
            <person name="Scheremetjew M."/>
            <person name="Finn R."/>
            <person name="Kale V."/>
            <person name="Holt S."/>
            <person name="Cochrane G."/>
            <person name="Meng A."/>
            <person name="Brown T."/>
            <person name="Cohen L."/>
        </authorList>
    </citation>
    <scope>NUCLEOTIDE SEQUENCE</scope>
    <source>
        <strain evidence="8">CCMP2058</strain>
    </source>
</reference>
<feature type="chain" id="PRO_5030615328" description="Citrate synthase" evidence="7">
    <location>
        <begin position="19"/>
        <end position="475"/>
    </location>
</feature>
<proteinExistence type="inferred from homology"/>
<dbReference type="SUPFAM" id="SSF48256">
    <property type="entry name" value="Citrate synthase"/>
    <property type="match status" value="1"/>
</dbReference>
<feature type="signal peptide" evidence="7">
    <location>
        <begin position="1"/>
        <end position="18"/>
    </location>
</feature>
<evidence type="ECO:0000256" key="6">
    <source>
        <dbReference type="SAM" id="MobiDB-lite"/>
    </source>
</evidence>
<feature type="region of interest" description="Disordered" evidence="6">
    <location>
        <begin position="60"/>
        <end position="85"/>
    </location>
</feature>
<feature type="active site" evidence="4">
    <location>
        <position position="352"/>
    </location>
</feature>
<dbReference type="GO" id="GO:0019679">
    <property type="term" value="P:propionate metabolic process, methylcitrate cycle"/>
    <property type="evidence" value="ECO:0007669"/>
    <property type="project" value="TreeGrafter"/>
</dbReference>
<dbReference type="InterPro" id="IPR002020">
    <property type="entry name" value="Citrate_synthase"/>
</dbReference>
<dbReference type="AlphaFoldDB" id="A0A7S0DN01"/>
<organism evidence="8">
    <name type="scientific">Amorphochlora amoebiformis</name>
    <dbReference type="NCBI Taxonomy" id="1561963"/>
    <lineage>
        <taxon>Eukaryota</taxon>
        <taxon>Sar</taxon>
        <taxon>Rhizaria</taxon>
        <taxon>Cercozoa</taxon>
        <taxon>Chlorarachniophyceae</taxon>
        <taxon>Amorphochlora</taxon>
    </lineage>
</organism>
<dbReference type="InterPro" id="IPR024176">
    <property type="entry name" value="Citrate_synthase_bac-typ"/>
</dbReference>
<dbReference type="PROSITE" id="PS00480">
    <property type="entry name" value="CITRATE_SYNTHASE"/>
    <property type="match status" value="1"/>
</dbReference>
<name>A0A7S0DN01_9EUKA</name>
<accession>A0A7S0DN01</accession>
<dbReference type="GO" id="GO:0006099">
    <property type="term" value="P:tricarboxylic acid cycle"/>
    <property type="evidence" value="ECO:0007669"/>
    <property type="project" value="InterPro"/>
</dbReference>
<keyword evidence="2 3" id="KW-0808">Transferase</keyword>
<evidence type="ECO:0000256" key="7">
    <source>
        <dbReference type="SAM" id="SignalP"/>
    </source>
</evidence>
<evidence type="ECO:0000256" key="3">
    <source>
        <dbReference type="PIRNR" id="PIRNR001369"/>
    </source>
</evidence>
<dbReference type="Pfam" id="PF00285">
    <property type="entry name" value="Citrate_synt"/>
    <property type="match status" value="1"/>
</dbReference>
<dbReference type="EMBL" id="HBEM01026630">
    <property type="protein sequence ID" value="CAD8459150.1"/>
    <property type="molecule type" value="Transcribed_RNA"/>
</dbReference>
<dbReference type="InterPro" id="IPR019810">
    <property type="entry name" value="Citrate_synthase_AS"/>
</dbReference>
<dbReference type="Gene3D" id="1.10.580.10">
    <property type="entry name" value="Citrate Synthase, domain 1"/>
    <property type="match status" value="1"/>
</dbReference>
<evidence type="ECO:0000256" key="2">
    <source>
        <dbReference type="ARBA" id="ARBA00022679"/>
    </source>
</evidence>
<keyword evidence="7" id="KW-0732">Signal</keyword>
<evidence type="ECO:0000313" key="8">
    <source>
        <dbReference type="EMBL" id="CAD8459150.1"/>
    </source>
</evidence>
<dbReference type="InterPro" id="IPR016143">
    <property type="entry name" value="Citrate_synth-like_sm_a-sub"/>
</dbReference>
<comment type="similarity">
    <text evidence="1 3 5">Belongs to the citrate synthase family.</text>
</comment>
<dbReference type="InterPro" id="IPR016142">
    <property type="entry name" value="Citrate_synth-like_lrg_a-sub"/>
</dbReference>
<dbReference type="PIRSF" id="PIRSF001369">
    <property type="entry name" value="Citrate_synth"/>
    <property type="match status" value="1"/>
</dbReference>
<evidence type="ECO:0000256" key="5">
    <source>
        <dbReference type="RuleBase" id="RU000441"/>
    </source>
</evidence>
<evidence type="ECO:0000256" key="4">
    <source>
        <dbReference type="PIRSR" id="PIRSR001369-1"/>
    </source>
</evidence>
<dbReference type="Gene3D" id="1.10.230.10">
    <property type="entry name" value="Cytochrome P450-Terp, domain 2"/>
    <property type="match status" value="1"/>
</dbReference>
<dbReference type="InterPro" id="IPR036969">
    <property type="entry name" value="Citrate_synthase_sf"/>
</dbReference>
<evidence type="ECO:0000256" key="1">
    <source>
        <dbReference type="ARBA" id="ARBA00010566"/>
    </source>
</evidence>
<dbReference type="GO" id="GO:0005759">
    <property type="term" value="C:mitochondrial matrix"/>
    <property type="evidence" value="ECO:0007669"/>
    <property type="project" value="TreeGrafter"/>
</dbReference>
<sequence length="475" mass="52153">MFAFLLLAASHLTPMIRPTTTTSAVPSTCRHGRFFVGHRKFSSRCLKGLRRCAKSIPAKFQPDGESAGSSPGGSPQISSPAPKPAGLQGVVFGDSQISMVDAEGGTGLQYRGYAAATLASEARYEEVAYLLIHGQLPTVEELQGFSERLSEYYELREEVREVVRNLPKNANPMHVLRTGVSLEGVYMYGKSNSKLGRDANLQVQKNRAIAERMIALFPSILSTWYKAHYSEELPELSGDFGEFSAQFSVARKIVLSFGIQEPHAESILNKLLVLYAEHDLNASAFAARVTASTKADMYGSITTALSTLGGPLHGGALGNTLELLLSFASPDQAEEFIRSAIQRKEVIPGFGHRVYRRTGDPRSAMIFTWVKDMISRGDEKVGSRPRLLAIAERIEKVMFTEKGLRPNVDFYAALLLHFLNIPPPLFVTIFAMGRVAGWSAHTIEQQTANKIIRPVSNYIGPLNLPFTPLESRSST</sequence>
<dbReference type="GO" id="GO:0005975">
    <property type="term" value="P:carbohydrate metabolic process"/>
    <property type="evidence" value="ECO:0007669"/>
    <property type="project" value="TreeGrafter"/>
</dbReference>
<dbReference type="PRINTS" id="PR00143">
    <property type="entry name" value="CITRTSNTHASE"/>
</dbReference>
<dbReference type="GO" id="GO:0050440">
    <property type="term" value="F:2-methylcitrate synthase activity"/>
    <property type="evidence" value="ECO:0007669"/>
    <property type="project" value="TreeGrafter"/>
</dbReference>
<gene>
    <name evidence="8" type="ORF">LAMO00422_LOCUS18103</name>
</gene>
<feature type="active site" evidence="4">
    <location>
        <position position="409"/>
    </location>
</feature>